<proteinExistence type="predicted"/>
<sequence length="83" mass="9561">MIIVQREKRGLPVRLQKDPCNIITVRNQHFILLRTWEQIQIGSTITHLAENINAELTLLGCYTNISGHRFKIIKCTPLVLPID</sequence>
<dbReference type="EMBL" id="GBRH01214165">
    <property type="protein sequence ID" value="JAD83730.1"/>
    <property type="molecule type" value="Transcribed_RNA"/>
</dbReference>
<protein>
    <submittedName>
        <fullName evidence="1">Uncharacterized protein</fullName>
    </submittedName>
</protein>
<evidence type="ECO:0000313" key="1">
    <source>
        <dbReference type="EMBL" id="JAD83730.1"/>
    </source>
</evidence>
<accession>A0A0A9DDL9</accession>
<reference evidence="1" key="2">
    <citation type="journal article" date="2015" name="Data Brief">
        <title>Shoot transcriptome of the giant reed, Arundo donax.</title>
        <authorList>
            <person name="Barrero R.A."/>
            <person name="Guerrero F.D."/>
            <person name="Moolhuijzen P."/>
            <person name="Goolsby J.A."/>
            <person name="Tidwell J."/>
            <person name="Bellgard S.E."/>
            <person name="Bellgard M.I."/>
        </authorList>
    </citation>
    <scope>NUCLEOTIDE SEQUENCE</scope>
    <source>
        <tissue evidence="1">Shoot tissue taken approximately 20 cm above the soil surface</tissue>
    </source>
</reference>
<dbReference type="AlphaFoldDB" id="A0A0A9DDL9"/>
<organism evidence="1">
    <name type="scientific">Arundo donax</name>
    <name type="common">Giant reed</name>
    <name type="synonym">Donax arundinaceus</name>
    <dbReference type="NCBI Taxonomy" id="35708"/>
    <lineage>
        <taxon>Eukaryota</taxon>
        <taxon>Viridiplantae</taxon>
        <taxon>Streptophyta</taxon>
        <taxon>Embryophyta</taxon>
        <taxon>Tracheophyta</taxon>
        <taxon>Spermatophyta</taxon>
        <taxon>Magnoliopsida</taxon>
        <taxon>Liliopsida</taxon>
        <taxon>Poales</taxon>
        <taxon>Poaceae</taxon>
        <taxon>PACMAD clade</taxon>
        <taxon>Arundinoideae</taxon>
        <taxon>Arundineae</taxon>
        <taxon>Arundo</taxon>
    </lineage>
</organism>
<name>A0A0A9DDL9_ARUDO</name>
<reference evidence="1" key="1">
    <citation type="submission" date="2014-09" db="EMBL/GenBank/DDBJ databases">
        <authorList>
            <person name="Magalhaes I.L.F."/>
            <person name="Oliveira U."/>
            <person name="Santos F.R."/>
            <person name="Vidigal T.H.D.A."/>
            <person name="Brescovit A.D."/>
            <person name="Santos A.J."/>
        </authorList>
    </citation>
    <scope>NUCLEOTIDE SEQUENCE</scope>
    <source>
        <tissue evidence="1">Shoot tissue taken approximately 20 cm above the soil surface</tissue>
    </source>
</reference>